<dbReference type="EMBL" id="JAYGHT010000007">
    <property type="protein sequence ID" value="MEA5518176.1"/>
    <property type="molecule type" value="Genomic_DNA"/>
</dbReference>
<dbReference type="SUPFAM" id="SSF47336">
    <property type="entry name" value="ACP-like"/>
    <property type="match status" value="1"/>
</dbReference>
<keyword evidence="3" id="KW-1185">Reference proteome</keyword>
<accession>A0ABU5TTE5</accession>
<evidence type="ECO:0000259" key="1">
    <source>
        <dbReference type="PROSITE" id="PS50075"/>
    </source>
</evidence>
<organism evidence="2 3">
    <name type="scientific">Limnoraphis robusta CCNP1315</name>
    <dbReference type="NCBI Taxonomy" id="3110306"/>
    <lineage>
        <taxon>Bacteria</taxon>
        <taxon>Bacillati</taxon>
        <taxon>Cyanobacteriota</taxon>
        <taxon>Cyanophyceae</taxon>
        <taxon>Oscillatoriophycideae</taxon>
        <taxon>Oscillatoriales</taxon>
        <taxon>Sirenicapillariaceae</taxon>
        <taxon>Limnoraphis</taxon>
    </lineage>
</organism>
<evidence type="ECO:0000313" key="2">
    <source>
        <dbReference type="EMBL" id="MEA5518176.1"/>
    </source>
</evidence>
<dbReference type="PROSITE" id="PS50075">
    <property type="entry name" value="CARRIER"/>
    <property type="match status" value="1"/>
</dbReference>
<feature type="domain" description="Carrier" evidence="1">
    <location>
        <begin position="1"/>
        <end position="51"/>
    </location>
</feature>
<name>A0ABU5TTE5_9CYAN</name>
<dbReference type="InterPro" id="IPR036736">
    <property type="entry name" value="ACP-like_sf"/>
</dbReference>
<proteinExistence type="predicted"/>
<dbReference type="Proteomes" id="UP001301728">
    <property type="component" value="Unassembled WGS sequence"/>
</dbReference>
<comment type="caution">
    <text evidence="2">The sequence shown here is derived from an EMBL/GenBank/DDBJ whole genome shotgun (WGS) entry which is preliminary data.</text>
</comment>
<sequence>MAEQLGVDAEDVNLDSDISNDLDADGMDMLQLPMAIENDVNPCDRLVVSSS</sequence>
<dbReference type="InterPro" id="IPR009081">
    <property type="entry name" value="PP-bd_ACP"/>
</dbReference>
<protein>
    <recommendedName>
        <fullName evidence="1">Carrier domain-containing protein</fullName>
    </recommendedName>
</protein>
<evidence type="ECO:0000313" key="3">
    <source>
        <dbReference type="Proteomes" id="UP001301728"/>
    </source>
</evidence>
<gene>
    <name evidence="2" type="ORF">VB854_04340</name>
</gene>
<dbReference type="Gene3D" id="1.10.1200.10">
    <property type="entry name" value="ACP-like"/>
    <property type="match status" value="1"/>
</dbReference>
<reference evidence="2 3" key="1">
    <citation type="submission" date="2023-12" db="EMBL/GenBank/DDBJ databases">
        <title>Baltic Sea Cyanobacteria.</title>
        <authorList>
            <person name="Delbaje E."/>
            <person name="Fewer D.P."/>
            <person name="Shishido T.K."/>
        </authorList>
    </citation>
    <scope>NUCLEOTIDE SEQUENCE [LARGE SCALE GENOMIC DNA]</scope>
    <source>
        <strain evidence="2 3">CCNP 1315</strain>
    </source>
</reference>